<protein>
    <submittedName>
        <fullName evidence="1">DUF3891 family protein</fullName>
    </submittedName>
</protein>
<dbReference type="Proteomes" id="UP000740413">
    <property type="component" value="Unassembled WGS sequence"/>
</dbReference>
<reference evidence="2" key="1">
    <citation type="submission" date="2023-07" db="EMBL/GenBank/DDBJ databases">
        <title>Zobellia barbeyronii sp. nov., a new marine flavobacterium, isolated from green and red algae.</title>
        <authorList>
            <person name="Nedashkovskaya O.I."/>
            <person name="Otstavnykh N."/>
            <person name="Zhukova N."/>
            <person name="Guzev K."/>
            <person name="Chausova V."/>
            <person name="Tekutyeva L."/>
            <person name="Mikhailov V."/>
            <person name="Isaeva M."/>
        </authorList>
    </citation>
    <scope>NUCLEOTIDE SEQUENCE [LARGE SCALE GENOMIC DNA]</scope>
    <source>
        <strain evidence="2">KMM 6746</strain>
    </source>
</reference>
<dbReference type="Pfam" id="PF13030">
    <property type="entry name" value="DUF3891"/>
    <property type="match status" value="1"/>
</dbReference>
<dbReference type="InterPro" id="IPR024992">
    <property type="entry name" value="DUF3891"/>
</dbReference>
<name>A0ABS5WDY4_9FLAO</name>
<keyword evidence="2" id="KW-1185">Reference proteome</keyword>
<evidence type="ECO:0000313" key="2">
    <source>
        <dbReference type="Proteomes" id="UP000740413"/>
    </source>
</evidence>
<dbReference type="RefSeq" id="WP_214611613.1">
    <property type="nucleotide sequence ID" value="NZ_JACATN010000003.1"/>
</dbReference>
<sequence>MKLILYCVEHYFYNGVNTINSHRLILCSMLINFLHDGLEVISHPAHGLLAGKIANNIKDKLFVGHWLETMTAIIEHDDEQISHKAKKCISKTGMPMDFAVNTIPIAKSFEHAKAVFEKVNNKSSWSALILSHHLQFLYEDTAKNHAEFSRFLKDLKRFRAEVCERYKVEPDRVSELYKIMIFADRLSLILCQNQVPQLGRELEINTSIDNKKYFISESDNGNLTVKPWPFKDQSFDLTLESRLLSEIKFKDENEFDAFLAKAPIKIKSWTFSRE</sequence>
<evidence type="ECO:0000313" key="1">
    <source>
        <dbReference type="EMBL" id="MBT2161444.1"/>
    </source>
</evidence>
<organism evidence="1 2">
    <name type="scientific">Zobellia barbeyronii</name>
    <dbReference type="NCBI Taxonomy" id="2748009"/>
    <lineage>
        <taxon>Bacteria</taxon>
        <taxon>Pseudomonadati</taxon>
        <taxon>Bacteroidota</taxon>
        <taxon>Flavobacteriia</taxon>
        <taxon>Flavobacteriales</taxon>
        <taxon>Flavobacteriaceae</taxon>
        <taxon>Zobellia</taxon>
    </lineage>
</organism>
<accession>A0ABS5WDY4</accession>
<proteinExistence type="predicted"/>
<dbReference type="EMBL" id="JACATN010000003">
    <property type="protein sequence ID" value="MBT2161444.1"/>
    <property type="molecule type" value="Genomic_DNA"/>
</dbReference>
<gene>
    <name evidence="1" type="ORF">HW347_09215</name>
</gene>
<comment type="caution">
    <text evidence="1">The sequence shown here is derived from an EMBL/GenBank/DDBJ whole genome shotgun (WGS) entry which is preliminary data.</text>
</comment>